<dbReference type="AlphaFoldDB" id="A0A4P6JNT8"/>
<dbReference type="SUPFAM" id="SSF53335">
    <property type="entry name" value="S-adenosyl-L-methionine-dependent methyltransferases"/>
    <property type="match status" value="1"/>
</dbReference>
<gene>
    <name evidence="3" type="ORF">EPA93_12840</name>
</gene>
<proteinExistence type="predicted"/>
<accession>A0A4P6JNT8</accession>
<evidence type="ECO:0000313" key="3">
    <source>
        <dbReference type="EMBL" id="QBD76843.1"/>
    </source>
</evidence>
<keyword evidence="4" id="KW-1185">Reference proteome</keyword>
<dbReference type="GO" id="GO:0008168">
    <property type="term" value="F:methyltransferase activity"/>
    <property type="evidence" value="ECO:0007669"/>
    <property type="project" value="UniProtKB-KW"/>
</dbReference>
<dbReference type="Proteomes" id="UP000290365">
    <property type="component" value="Chromosome"/>
</dbReference>
<evidence type="ECO:0000256" key="1">
    <source>
        <dbReference type="ARBA" id="ARBA00022679"/>
    </source>
</evidence>
<dbReference type="CDD" id="cd02440">
    <property type="entry name" value="AdoMet_MTases"/>
    <property type="match status" value="1"/>
</dbReference>
<keyword evidence="3" id="KW-0489">Methyltransferase</keyword>
<dbReference type="RefSeq" id="WP_129887907.1">
    <property type="nucleotide sequence ID" value="NZ_CP035758.1"/>
</dbReference>
<evidence type="ECO:0000259" key="2">
    <source>
        <dbReference type="Pfam" id="PF13649"/>
    </source>
</evidence>
<dbReference type="PANTHER" id="PTHR43861">
    <property type="entry name" value="TRANS-ACONITATE 2-METHYLTRANSFERASE-RELATED"/>
    <property type="match status" value="1"/>
</dbReference>
<dbReference type="KEGG" id="kbs:EPA93_12840"/>
<dbReference type="EMBL" id="CP035758">
    <property type="protein sequence ID" value="QBD76843.1"/>
    <property type="molecule type" value="Genomic_DNA"/>
</dbReference>
<feature type="domain" description="Methyltransferase" evidence="2">
    <location>
        <begin position="43"/>
        <end position="137"/>
    </location>
</feature>
<name>A0A4P6JNT8_KTERU</name>
<evidence type="ECO:0000313" key="4">
    <source>
        <dbReference type="Proteomes" id="UP000290365"/>
    </source>
</evidence>
<dbReference type="InterPro" id="IPR041698">
    <property type="entry name" value="Methyltransf_25"/>
</dbReference>
<dbReference type="OrthoDB" id="9783256at2"/>
<reference evidence="3 4" key="1">
    <citation type="submission" date="2019-01" db="EMBL/GenBank/DDBJ databases">
        <title>Ktedonosporobacter rubrisoli SCAWS-G2.</title>
        <authorList>
            <person name="Huang Y."/>
            <person name="Yan B."/>
        </authorList>
    </citation>
    <scope>NUCLEOTIDE SEQUENCE [LARGE SCALE GENOMIC DNA]</scope>
    <source>
        <strain evidence="3 4">SCAWS-G2</strain>
    </source>
</reference>
<dbReference type="InterPro" id="IPR029063">
    <property type="entry name" value="SAM-dependent_MTases_sf"/>
</dbReference>
<dbReference type="Gene3D" id="3.40.50.150">
    <property type="entry name" value="Vaccinia Virus protein VP39"/>
    <property type="match status" value="1"/>
</dbReference>
<dbReference type="Pfam" id="PF13649">
    <property type="entry name" value="Methyltransf_25"/>
    <property type="match status" value="1"/>
</dbReference>
<keyword evidence="1 3" id="KW-0808">Transferase</keyword>
<dbReference type="Gene3D" id="2.20.25.110">
    <property type="entry name" value="S-adenosyl-L-methionine-dependent methyltransferases"/>
    <property type="match status" value="1"/>
</dbReference>
<organism evidence="3 4">
    <name type="scientific">Ktedonosporobacter rubrisoli</name>
    <dbReference type="NCBI Taxonomy" id="2509675"/>
    <lineage>
        <taxon>Bacteria</taxon>
        <taxon>Bacillati</taxon>
        <taxon>Chloroflexota</taxon>
        <taxon>Ktedonobacteria</taxon>
        <taxon>Ktedonobacterales</taxon>
        <taxon>Ktedonosporobacteraceae</taxon>
        <taxon>Ktedonosporobacter</taxon>
    </lineage>
</organism>
<sequence length="255" mass="29651">MIDYSEYLEGYRDAQAYDVEEGGYDADYPLTAQLAQSSGGPLLDLACGTGTMAIRMAELGFQVTGIDIIPEMIERAKQKAHMQGATLEWVVADARTFQLQKQFSFIYMLGNAFQHFLSRADHEALLARVWEHLQPQGSFLFGTRNPSPRNLFETRFSEPQKFTQPDGRQYIIREQQEYDPLTQIQYYTFNEYWLKPEGLQEKKTYHTALRYVFPQEMEALLFYNGFQIRSCYGSWQQEPLTAASREMIYVCQKRS</sequence>
<protein>
    <submittedName>
        <fullName evidence="3">Class I SAM-dependent methyltransferase</fullName>
    </submittedName>
</protein>
<dbReference type="GO" id="GO:0032259">
    <property type="term" value="P:methylation"/>
    <property type="evidence" value="ECO:0007669"/>
    <property type="project" value="UniProtKB-KW"/>
</dbReference>